<keyword evidence="3" id="KW-1185">Reference proteome</keyword>
<organism evidence="2 3">
    <name type="scientific">Novosphingobium tardum</name>
    <dbReference type="NCBI Taxonomy" id="1538021"/>
    <lineage>
        <taxon>Bacteria</taxon>
        <taxon>Pseudomonadati</taxon>
        <taxon>Pseudomonadota</taxon>
        <taxon>Alphaproteobacteria</taxon>
        <taxon>Sphingomonadales</taxon>
        <taxon>Sphingomonadaceae</taxon>
        <taxon>Novosphingobium</taxon>
    </lineage>
</organism>
<dbReference type="Proteomes" id="UP001595828">
    <property type="component" value="Unassembled WGS sequence"/>
</dbReference>
<protein>
    <recommendedName>
        <fullName evidence="4">Transporter</fullName>
    </recommendedName>
</protein>
<proteinExistence type="predicted"/>
<dbReference type="RefSeq" id="WP_379536955.1">
    <property type="nucleotide sequence ID" value="NZ_JBHSDR010000003.1"/>
</dbReference>
<reference evidence="3" key="1">
    <citation type="journal article" date="2019" name="Int. J. Syst. Evol. Microbiol.">
        <title>The Global Catalogue of Microorganisms (GCM) 10K type strain sequencing project: providing services to taxonomists for standard genome sequencing and annotation.</title>
        <authorList>
            <consortium name="The Broad Institute Genomics Platform"/>
            <consortium name="The Broad Institute Genome Sequencing Center for Infectious Disease"/>
            <person name="Wu L."/>
            <person name="Ma J."/>
        </authorList>
    </citation>
    <scope>NUCLEOTIDE SEQUENCE [LARGE SCALE GENOMIC DNA]</scope>
    <source>
        <strain evidence="3">CGMCC 1.12989</strain>
    </source>
</reference>
<accession>A0ABV8RJ97</accession>
<comment type="caution">
    <text evidence="2">The sequence shown here is derived from an EMBL/GenBank/DDBJ whole genome shotgun (WGS) entry which is preliminary data.</text>
</comment>
<dbReference type="EMBL" id="JBHSDR010000003">
    <property type="protein sequence ID" value="MFC4293458.1"/>
    <property type="molecule type" value="Genomic_DNA"/>
</dbReference>
<evidence type="ECO:0000313" key="2">
    <source>
        <dbReference type="EMBL" id="MFC4293458.1"/>
    </source>
</evidence>
<feature type="chain" id="PRO_5045219984" description="Transporter" evidence="1">
    <location>
        <begin position="19"/>
        <end position="269"/>
    </location>
</feature>
<keyword evidence="1" id="KW-0732">Signal</keyword>
<name>A0ABV8RJ97_9SPHN</name>
<evidence type="ECO:0000256" key="1">
    <source>
        <dbReference type="SAM" id="SignalP"/>
    </source>
</evidence>
<gene>
    <name evidence="2" type="ORF">ACFO0A_00115</name>
</gene>
<evidence type="ECO:0008006" key="4">
    <source>
        <dbReference type="Google" id="ProtNLM"/>
    </source>
</evidence>
<evidence type="ECO:0000313" key="3">
    <source>
        <dbReference type="Proteomes" id="UP001595828"/>
    </source>
</evidence>
<feature type="signal peptide" evidence="1">
    <location>
        <begin position="1"/>
        <end position="18"/>
    </location>
</feature>
<sequence length="269" mass="27246">MRYSVALIAVLLAVPALAQEPTSRAPGTGETRSKVEISTGVDFERGDFGTPSDIEKTTMPLTIGVAKGRVRASAQLPWVRVTSPANVIAPTGPLGLPILVDPTRPTTRSTRQGLGDLQVNAAYDLPVTGFFASLRAGAKLPTASTDKGLGTGKADYSVGADFAKPMGAVTPFAGVTYTMAGAPDAFDLHNSFSGQAGAAVRLGNATTAQLGYVYAQSPIKEGDNDQRIVGGMNAGFGKSLSLGVYGSGGLSAGAPDIGGGVTLGFKVGG</sequence>